<protein>
    <submittedName>
        <fullName evidence="1">Uncharacterized protein</fullName>
    </submittedName>
</protein>
<gene>
    <name evidence="1" type="ORF">DPMN_006678</name>
</gene>
<evidence type="ECO:0000313" key="2">
    <source>
        <dbReference type="Proteomes" id="UP000828390"/>
    </source>
</evidence>
<keyword evidence="2" id="KW-1185">Reference proteome</keyword>
<reference evidence="1" key="2">
    <citation type="submission" date="2020-11" db="EMBL/GenBank/DDBJ databases">
        <authorList>
            <person name="McCartney M.A."/>
            <person name="Auch B."/>
            <person name="Kono T."/>
            <person name="Mallez S."/>
            <person name="Becker A."/>
            <person name="Gohl D.M."/>
            <person name="Silverstein K.A.T."/>
            <person name="Koren S."/>
            <person name="Bechman K.B."/>
            <person name="Herman A."/>
            <person name="Abrahante J.E."/>
            <person name="Garbe J."/>
        </authorList>
    </citation>
    <scope>NUCLEOTIDE SEQUENCE</scope>
    <source>
        <strain evidence="1">Duluth1</strain>
        <tissue evidence="1">Whole animal</tissue>
    </source>
</reference>
<evidence type="ECO:0000313" key="1">
    <source>
        <dbReference type="EMBL" id="KAH3882733.1"/>
    </source>
</evidence>
<proteinExistence type="predicted"/>
<comment type="caution">
    <text evidence="1">The sequence shown here is derived from an EMBL/GenBank/DDBJ whole genome shotgun (WGS) entry which is preliminary data.</text>
</comment>
<name>A0A9D4RXP6_DREPO</name>
<accession>A0A9D4RXP6</accession>
<dbReference type="AlphaFoldDB" id="A0A9D4RXP6"/>
<dbReference type="EMBL" id="JAIWYP010000001">
    <property type="protein sequence ID" value="KAH3882733.1"/>
    <property type="molecule type" value="Genomic_DNA"/>
</dbReference>
<organism evidence="1 2">
    <name type="scientific">Dreissena polymorpha</name>
    <name type="common">Zebra mussel</name>
    <name type="synonym">Mytilus polymorpha</name>
    <dbReference type="NCBI Taxonomy" id="45954"/>
    <lineage>
        <taxon>Eukaryota</taxon>
        <taxon>Metazoa</taxon>
        <taxon>Spiralia</taxon>
        <taxon>Lophotrochozoa</taxon>
        <taxon>Mollusca</taxon>
        <taxon>Bivalvia</taxon>
        <taxon>Autobranchia</taxon>
        <taxon>Heteroconchia</taxon>
        <taxon>Euheterodonta</taxon>
        <taxon>Imparidentia</taxon>
        <taxon>Neoheterodontei</taxon>
        <taxon>Myida</taxon>
        <taxon>Dreissenoidea</taxon>
        <taxon>Dreissenidae</taxon>
        <taxon>Dreissena</taxon>
    </lineage>
</organism>
<dbReference type="Proteomes" id="UP000828390">
    <property type="component" value="Unassembled WGS sequence"/>
</dbReference>
<reference evidence="1" key="1">
    <citation type="journal article" date="2019" name="bioRxiv">
        <title>The Genome of the Zebra Mussel, Dreissena polymorpha: A Resource for Invasive Species Research.</title>
        <authorList>
            <person name="McCartney M.A."/>
            <person name="Auch B."/>
            <person name="Kono T."/>
            <person name="Mallez S."/>
            <person name="Zhang Y."/>
            <person name="Obille A."/>
            <person name="Becker A."/>
            <person name="Abrahante J.E."/>
            <person name="Garbe J."/>
            <person name="Badalamenti J.P."/>
            <person name="Herman A."/>
            <person name="Mangelson H."/>
            <person name="Liachko I."/>
            <person name="Sullivan S."/>
            <person name="Sone E.D."/>
            <person name="Koren S."/>
            <person name="Silverstein K.A.T."/>
            <person name="Beckman K.B."/>
            <person name="Gohl D.M."/>
        </authorList>
    </citation>
    <scope>NUCLEOTIDE SEQUENCE</scope>
    <source>
        <strain evidence="1">Duluth1</strain>
        <tissue evidence="1">Whole animal</tissue>
    </source>
</reference>
<sequence>MQNSQIINQIQFSDADLECIFQEMHALFKYELEDMEKKTHLKYQVAELPCQADRAEQYSRHNCLRITGILEARDEDTDNIIVTMAKDLGAKLSVDEIDRSHRVGPPEHSESAWTHDGNILVRDLKRVIHRVESAQQIRKLRSNANRAYASVTNGSK</sequence>